<evidence type="ECO:0000313" key="3">
    <source>
        <dbReference type="Proteomes" id="UP001595476"/>
    </source>
</evidence>
<comment type="caution">
    <text evidence="2">The sequence shown here is derived from an EMBL/GenBank/DDBJ whole genome shotgun (WGS) entry which is preliminary data.</text>
</comment>
<gene>
    <name evidence="2" type="ORF">ACFOEK_02490</name>
</gene>
<dbReference type="PANTHER" id="PTHR35849:SF2">
    <property type="entry name" value="BLR2341 PROTEIN"/>
    <property type="match status" value="1"/>
</dbReference>
<dbReference type="InterPro" id="IPR058548">
    <property type="entry name" value="MlaB-like_STAS"/>
</dbReference>
<feature type="domain" description="STAS" evidence="1">
    <location>
        <begin position="1"/>
        <end position="92"/>
    </location>
</feature>
<dbReference type="Pfam" id="PF13466">
    <property type="entry name" value="STAS_2"/>
    <property type="match status" value="1"/>
</dbReference>
<dbReference type="PANTHER" id="PTHR35849">
    <property type="entry name" value="BLR2341 PROTEIN"/>
    <property type="match status" value="1"/>
</dbReference>
<organism evidence="2 3">
    <name type="scientific">Litoribrevibacter euphylliae</name>
    <dbReference type="NCBI Taxonomy" id="1834034"/>
    <lineage>
        <taxon>Bacteria</taxon>
        <taxon>Pseudomonadati</taxon>
        <taxon>Pseudomonadota</taxon>
        <taxon>Gammaproteobacteria</taxon>
        <taxon>Oceanospirillales</taxon>
        <taxon>Oceanospirillaceae</taxon>
        <taxon>Litoribrevibacter</taxon>
    </lineage>
</organism>
<reference evidence="3" key="1">
    <citation type="journal article" date="2019" name="Int. J. Syst. Evol. Microbiol.">
        <title>The Global Catalogue of Microorganisms (GCM) 10K type strain sequencing project: providing services to taxonomists for standard genome sequencing and annotation.</title>
        <authorList>
            <consortium name="The Broad Institute Genomics Platform"/>
            <consortium name="The Broad Institute Genome Sequencing Center for Infectious Disease"/>
            <person name="Wu L."/>
            <person name="Ma J."/>
        </authorList>
    </citation>
    <scope>NUCLEOTIDE SEQUENCE [LARGE SCALE GENOMIC DNA]</scope>
    <source>
        <strain evidence="3">KCTC 52438</strain>
    </source>
</reference>
<dbReference type="PROSITE" id="PS50801">
    <property type="entry name" value="STAS"/>
    <property type="match status" value="1"/>
</dbReference>
<keyword evidence="3" id="KW-1185">Reference proteome</keyword>
<accession>A0ABV7HEB1</accession>
<dbReference type="Gene3D" id="3.30.750.24">
    <property type="entry name" value="STAS domain"/>
    <property type="match status" value="1"/>
</dbReference>
<proteinExistence type="predicted"/>
<dbReference type="RefSeq" id="WP_386715682.1">
    <property type="nucleotide sequence ID" value="NZ_JBHRSZ010000002.1"/>
</dbReference>
<name>A0ABV7HEB1_9GAMM</name>
<dbReference type="EMBL" id="JBHRSZ010000002">
    <property type="protein sequence ID" value="MFC3149891.1"/>
    <property type="molecule type" value="Genomic_DNA"/>
</dbReference>
<protein>
    <submittedName>
        <fullName evidence="2">Lipid asymmetry maintenance protein MlaB</fullName>
    </submittedName>
</protein>
<dbReference type="Proteomes" id="UP001595476">
    <property type="component" value="Unassembled WGS sequence"/>
</dbReference>
<dbReference type="InterPro" id="IPR002645">
    <property type="entry name" value="STAS_dom"/>
</dbReference>
<evidence type="ECO:0000313" key="2">
    <source>
        <dbReference type="EMBL" id="MFC3149891.1"/>
    </source>
</evidence>
<sequence length="92" mass="9775">MSDVCQIDAGEKLHISVVESLHEQLEGALSNHQSVEIDVSKVAQTDTASLQLLYAFTVATQSAGLKVTFINPTESVISGVKLLGLSEILGIH</sequence>
<dbReference type="InterPro" id="IPR036513">
    <property type="entry name" value="STAS_dom_sf"/>
</dbReference>
<dbReference type="InterPro" id="IPR052746">
    <property type="entry name" value="MlaB_ABC_Transporter"/>
</dbReference>
<dbReference type="SUPFAM" id="SSF52091">
    <property type="entry name" value="SpoIIaa-like"/>
    <property type="match status" value="1"/>
</dbReference>
<evidence type="ECO:0000259" key="1">
    <source>
        <dbReference type="PROSITE" id="PS50801"/>
    </source>
</evidence>